<dbReference type="AlphaFoldDB" id="A0A1H1B4C8"/>
<evidence type="ECO:0000313" key="2">
    <source>
        <dbReference type="EMBL" id="SDQ46763.1"/>
    </source>
</evidence>
<feature type="domain" description="DUF1707" evidence="1">
    <location>
        <begin position="50"/>
        <end position="101"/>
    </location>
</feature>
<dbReference type="Proteomes" id="UP000217103">
    <property type="component" value="Unassembled WGS sequence"/>
</dbReference>
<sequence>MYTRYCQDVNQRPESWLPRLAEVGDRLVEEWYEIRRARSGAPRRPAPHELRASDADRERIVEVLRDALTDGRLTVVEFEERVETAYRARTLGDLASLTTDLLPPDRQPLRFEKPHVSALFKKEDRSGRWVVPAELPVTAIFGTTRLDLREAILQTNPVVIKATVFCGVLEVRVPEGVEVVRVSGDVRDRISKATPAPDAPVIEIHTKKSAGAMLGEIKVKEYSNRRRRR</sequence>
<dbReference type="InterPro" id="IPR012551">
    <property type="entry name" value="DUF1707_SHOCT-like"/>
</dbReference>
<reference evidence="2 3" key="1">
    <citation type="submission" date="2016-10" db="EMBL/GenBank/DDBJ databases">
        <authorList>
            <person name="de Groot N.N."/>
        </authorList>
    </citation>
    <scope>NUCLEOTIDE SEQUENCE [LARGE SCALE GENOMIC DNA]</scope>
    <source>
        <strain evidence="2 3">DSM 43794</strain>
    </source>
</reference>
<accession>A0A1H1B4C8</accession>
<dbReference type="Pfam" id="PF08044">
    <property type="entry name" value="DUF1707"/>
    <property type="match status" value="1"/>
</dbReference>
<protein>
    <recommendedName>
        <fullName evidence="1">DUF1707 domain-containing protein</fullName>
    </recommendedName>
</protein>
<organism evidence="2 3">
    <name type="scientific">Thermostaphylospora chromogena</name>
    <dbReference type="NCBI Taxonomy" id="35622"/>
    <lineage>
        <taxon>Bacteria</taxon>
        <taxon>Bacillati</taxon>
        <taxon>Actinomycetota</taxon>
        <taxon>Actinomycetes</taxon>
        <taxon>Streptosporangiales</taxon>
        <taxon>Thermomonosporaceae</taxon>
        <taxon>Thermostaphylospora</taxon>
    </lineage>
</organism>
<name>A0A1H1B4C8_9ACTN</name>
<dbReference type="EMBL" id="FNKK01000002">
    <property type="protein sequence ID" value="SDQ46763.1"/>
    <property type="molecule type" value="Genomic_DNA"/>
</dbReference>
<dbReference type="PANTHER" id="PTHR40763">
    <property type="entry name" value="MEMBRANE PROTEIN-RELATED"/>
    <property type="match status" value="1"/>
</dbReference>
<evidence type="ECO:0000259" key="1">
    <source>
        <dbReference type="Pfam" id="PF08044"/>
    </source>
</evidence>
<proteinExistence type="predicted"/>
<evidence type="ECO:0000313" key="3">
    <source>
        <dbReference type="Proteomes" id="UP000217103"/>
    </source>
</evidence>
<keyword evidence="3" id="KW-1185">Reference proteome</keyword>
<dbReference type="PANTHER" id="PTHR40763:SF4">
    <property type="entry name" value="DUF1707 DOMAIN-CONTAINING PROTEIN"/>
    <property type="match status" value="1"/>
</dbReference>
<dbReference type="STRING" id="35622.SAMN04489764_0793"/>
<gene>
    <name evidence="2" type="ORF">SAMN04489764_0793</name>
</gene>